<keyword evidence="9" id="KW-1133">Transmembrane helix</keyword>
<keyword evidence="3 8" id="KW-0808">Transferase</keyword>
<keyword evidence="4 8" id="KW-0547">Nucleotide-binding</keyword>
<dbReference type="PANTHER" id="PTHR43442:SF3">
    <property type="entry name" value="GLUCONOKINASE-RELATED"/>
    <property type="match status" value="1"/>
</dbReference>
<comment type="pathway">
    <text evidence="1 8">Carbohydrate acid metabolism; D-gluconate degradation.</text>
</comment>
<evidence type="ECO:0000256" key="2">
    <source>
        <dbReference type="ARBA" id="ARBA00008420"/>
    </source>
</evidence>
<dbReference type="Pfam" id="PF01202">
    <property type="entry name" value="SKI"/>
    <property type="match status" value="1"/>
</dbReference>
<accession>A0A1I7ZPW4</accession>
<evidence type="ECO:0000256" key="9">
    <source>
        <dbReference type="SAM" id="Phobius"/>
    </source>
</evidence>
<dbReference type="Gene3D" id="3.40.50.300">
    <property type="entry name" value="P-loop containing nucleotide triphosphate hydrolases"/>
    <property type="match status" value="1"/>
</dbReference>
<feature type="transmembrane region" description="Helical" evidence="9">
    <location>
        <begin position="20"/>
        <end position="41"/>
    </location>
</feature>
<comment type="catalytic activity">
    <reaction evidence="7 8">
        <text>D-gluconate + ATP = 6-phospho-D-gluconate + ADP + H(+)</text>
        <dbReference type="Rhea" id="RHEA:19433"/>
        <dbReference type="ChEBI" id="CHEBI:15378"/>
        <dbReference type="ChEBI" id="CHEBI:18391"/>
        <dbReference type="ChEBI" id="CHEBI:30616"/>
        <dbReference type="ChEBI" id="CHEBI:58759"/>
        <dbReference type="ChEBI" id="CHEBI:456216"/>
        <dbReference type="EC" id="2.7.1.12"/>
    </reaction>
</comment>
<organism evidence="10 11">
    <name type="scientific">Steinernema glaseri</name>
    <dbReference type="NCBI Taxonomy" id="37863"/>
    <lineage>
        <taxon>Eukaryota</taxon>
        <taxon>Metazoa</taxon>
        <taxon>Ecdysozoa</taxon>
        <taxon>Nematoda</taxon>
        <taxon>Chromadorea</taxon>
        <taxon>Rhabditida</taxon>
        <taxon>Tylenchina</taxon>
        <taxon>Panagrolaimomorpha</taxon>
        <taxon>Strongyloidoidea</taxon>
        <taxon>Steinernematidae</taxon>
        <taxon>Steinernema</taxon>
    </lineage>
</organism>
<dbReference type="SUPFAM" id="SSF52540">
    <property type="entry name" value="P-loop containing nucleoside triphosphate hydrolases"/>
    <property type="match status" value="1"/>
</dbReference>
<sequence length="194" mass="22109">MVLICELQPIERKNNNCTYVLIHFVLSGMTFVIVMGVSGCGKTTVGEQLARKLGFKFCDADDFHSDENKEKMARGIPLTDEDRLPWLQTLSQLPLRHEKLVLACSALKQKYRSVLVQNARSQSFVFLDVPESELRRRLSSRQGHYMKANMLESQLATLERPQRDDRGYVIVDCGFEKSVNDVVNEIAEALTNEK</sequence>
<evidence type="ECO:0000256" key="3">
    <source>
        <dbReference type="ARBA" id="ARBA00022679"/>
    </source>
</evidence>
<dbReference type="EC" id="2.7.1.12" evidence="8"/>
<keyword evidence="9" id="KW-0812">Transmembrane</keyword>
<evidence type="ECO:0000256" key="4">
    <source>
        <dbReference type="ARBA" id="ARBA00022741"/>
    </source>
</evidence>
<dbReference type="CDD" id="cd02021">
    <property type="entry name" value="GntK"/>
    <property type="match status" value="1"/>
</dbReference>
<proteinExistence type="inferred from homology"/>
<dbReference type="WBParaSite" id="L893_g28356.t1">
    <property type="protein sequence ID" value="L893_g28356.t1"/>
    <property type="gene ID" value="L893_g28356"/>
</dbReference>
<dbReference type="InterPro" id="IPR027417">
    <property type="entry name" value="P-loop_NTPase"/>
</dbReference>
<evidence type="ECO:0000313" key="11">
    <source>
        <dbReference type="WBParaSite" id="L893_g28356.t1"/>
    </source>
</evidence>
<dbReference type="GO" id="GO:0005524">
    <property type="term" value="F:ATP binding"/>
    <property type="evidence" value="ECO:0007669"/>
    <property type="project" value="UniProtKB-KW"/>
</dbReference>
<dbReference type="InterPro" id="IPR031322">
    <property type="entry name" value="Shikimate/glucono_kinase"/>
</dbReference>
<evidence type="ECO:0000256" key="6">
    <source>
        <dbReference type="ARBA" id="ARBA00022840"/>
    </source>
</evidence>
<keyword evidence="6 8" id="KW-0067">ATP-binding</keyword>
<dbReference type="PANTHER" id="PTHR43442">
    <property type="entry name" value="GLUCONOKINASE-RELATED"/>
    <property type="match status" value="1"/>
</dbReference>
<dbReference type="AlphaFoldDB" id="A0A1I7ZPW4"/>
<name>A0A1I7ZPW4_9BILA</name>
<dbReference type="GO" id="GO:0005975">
    <property type="term" value="P:carbohydrate metabolic process"/>
    <property type="evidence" value="ECO:0007669"/>
    <property type="project" value="InterPro"/>
</dbReference>
<evidence type="ECO:0000256" key="5">
    <source>
        <dbReference type="ARBA" id="ARBA00022777"/>
    </source>
</evidence>
<evidence type="ECO:0000313" key="10">
    <source>
        <dbReference type="Proteomes" id="UP000095287"/>
    </source>
</evidence>
<dbReference type="Proteomes" id="UP000095287">
    <property type="component" value="Unplaced"/>
</dbReference>
<keyword evidence="10" id="KW-1185">Reference proteome</keyword>
<evidence type="ECO:0000256" key="7">
    <source>
        <dbReference type="ARBA" id="ARBA00048090"/>
    </source>
</evidence>
<reference evidence="11" key="1">
    <citation type="submission" date="2016-11" db="UniProtKB">
        <authorList>
            <consortium name="WormBaseParasite"/>
        </authorList>
    </citation>
    <scope>IDENTIFICATION</scope>
</reference>
<evidence type="ECO:0000256" key="8">
    <source>
        <dbReference type="RuleBase" id="RU363066"/>
    </source>
</evidence>
<dbReference type="UniPathway" id="UPA00792"/>
<evidence type="ECO:0000256" key="1">
    <source>
        <dbReference type="ARBA" id="ARBA00004875"/>
    </source>
</evidence>
<comment type="similarity">
    <text evidence="2 8">Belongs to the gluconokinase GntK/GntV family.</text>
</comment>
<keyword evidence="9" id="KW-0472">Membrane</keyword>
<dbReference type="NCBIfam" id="TIGR01313">
    <property type="entry name" value="therm_gnt_kin"/>
    <property type="match status" value="1"/>
</dbReference>
<keyword evidence="5 8" id="KW-0418">Kinase</keyword>
<dbReference type="GO" id="GO:0005737">
    <property type="term" value="C:cytoplasm"/>
    <property type="evidence" value="ECO:0007669"/>
    <property type="project" value="TreeGrafter"/>
</dbReference>
<dbReference type="GO" id="GO:0046316">
    <property type="term" value="F:gluconokinase activity"/>
    <property type="evidence" value="ECO:0007669"/>
    <property type="project" value="UniProtKB-EC"/>
</dbReference>
<dbReference type="FunFam" id="3.40.50.300:FF:000522">
    <property type="entry name" value="Gluconokinase"/>
    <property type="match status" value="1"/>
</dbReference>
<protein>
    <recommendedName>
        <fullName evidence="8">Gluconokinase</fullName>
        <ecNumber evidence="8">2.7.1.12</ecNumber>
    </recommendedName>
</protein>
<dbReference type="InterPro" id="IPR006001">
    <property type="entry name" value="Therm_gnt_kin"/>
</dbReference>